<dbReference type="InterPro" id="IPR008322">
    <property type="entry name" value="UPF0261"/>
</dbReference>
<dbReference type="Pfam" id="PF23189">
    <property type="entry name" value="UPF0261_C"/>
    <property type="match status" value="1"/>
</dbReference>
<evidence type="ECO:0000259" key="1">
    <source>
        <dbReference type="Pfam" id="PF06792"/>
    </source>
</evidence>
<sequence>MTKKVVVVGAFDTKAEEYKFIIDLIKERGFQVITVNTGVMGSTDTFSVDIQADEVAKAGGTDIEILRKANDRGNAIAVMSNGLRTVIENLYTKEKFDGIIGMGGTAGTNVVTSGMQPLPYGVPKICISTVASGDVSPYVGISDIIMIPSLVDISGLNPLSESVFTNAVGALVGMLEIKRSERSKGKPTIAASMFGNTTPCIDACREALNLKGYEVLVFHATGAGGKTMEKLIDQGLVQGTLDITTTEWADTLCGGVFDAGSTRLDAPGKAGITHLIAPGCIDMCNFGNPDTIPSKYKDRLFYEWNPQVTLMRTTAEENWKLGEIFAEKANASTGKVAFIIPLKGYSILDSIDDKNEPQLFWDPAADKAFVEGLKSKLKSEIDIIEVDANINDPIFSNKAVEVLLDMI</sequence>
<dbReference type="Pfam" id="PF06792">
    <property type="entry name" value="UPF0261"/>
    <property type="match status" value="1"/>
</dbReference>
<name>A0A0Q1BVZ7_9FLAO</name>
<dbReference type="CDD" id="cd15488">
    <property type="entry name" value="Tm-1-like"/>
    <property type="match status" value="1"/>
</dbReference>
<feature type="domain" description="UPF0261" evidence="1">
    <location>
        <begin position="3"/>
        <end position="178"/>
    </location>
</feature>
<dbReference type="Gene3D" id="3.40.50.12030">
    <property type="entry name" value="Uncharacterised protein family UPF0261, NC domain"/>
    <property type="match status" value="1"/>
</dbReference>
<dbReference type="EMBL" id="LCTZ01000002">
    <property type="protein sequence ID" value="KQC28695.1"/>
    <property type="molecule type" value="Genomic_DNA"/>
</dbReference>
<dbReference type="InterPro" id="IPR056778">
    <property type="entry name" value="UPF0261_C"/>
</dbReference>
<dbReference type="STRING" id="346185.AAY42_01400"/>
<evidence type="ECO:0000259" key="2">
    <source>
        <dbReference type="Pfam" id="PF23189"/>
    </source>
</evidence>
<proteinExistence type="predicted"/>
<dbReference type="Proteomes" id="UP000050827">
    <property type="component" value="Unassembled WGS sequence"/>
</dbReference>
<feature type="domain" description="UPF0261" evidence="2">
    <location>
        <begin position="186"/>
        <end position="406"/>
    </location>
</feature>
<comment type="caution">
    <text evidence="3">The sequence shown here is derived from an EMBL/GenBank/DDBJ whole genome shotgun (WGS) entry which is preliminary data.</text>
</comment>
<reference evidence="3 4" key="1">
    <citation type="submission" date="2015-04" db="EMBL/GenBank/DDBJ databases">
        <title>Complete genome of flavobacterium.</title>
        <authorList>
            <person name="Kwon Y.M."/>
            <person name="Kim S.-J."/>
        </authorList>
    </citation>
    <scope>NUCLEOTIDE SEQUENCE [LARGE SCALE GENOMIC DNA]</scope>
    <source>
        <strain evidence="3 4">DK169</strain>
    </source>
</reference>
<dbReference type="PIRSF" id="PIRSF033271">
    <property type="entry name" value="UCP033271"/>
    <property type="match status" value="1"/>
</dbReference>
<accession>A0A0Q1BVZ7</accession>
<dbReference type="PANTHER" id="PTHR31862">
    <property type="entry name" value="UPF0261 DOMAIN PROTEIN (AFU_ORTHOLOGUE AFUA_1G10120)"/>
    <property type="match status" value="1"/>
</dbReference>
<evidence type="ECO:0000313" key="3">
    <source>
        <dbReference type="EMBL" id="KQC28695.1"/>
    </source>
</evidence>
<dbReference type="PANTHER" id="PTHR31862:SF1">
    <property type="entry name" value="UPF0261 DOMAIN PROTEIN (AFU_ORTHOLOGUE AFUA_1G10120)"/>
    <property type="match status" value="1"/>
</dbReference>
<gene>
    <name evidence="3" type="ORF">AAY42_01400</name>
</gene>
<keyword evidence="4" id="KW-1185">Reference proteome</keyword>
<dbReference type="RefSeq" id="WP_055392226.1">
    <property type="nucleotide sequence ID" value="NZ_LCTZ01000002.1"/>
</dbReference>
<protein>
    <submittedName>
        <fullName evidence="3">Uncharacterized protein</fullName>
    </submittedName>
</protein>
<dbReference type="OrthoDB" id="9776369at2"/>
<dbReference type="PATRIC" id="fig|1547436.3.peg.293"/>
<evidence type="ECO:0000313" key="4">
    <source>
        <dbReference type="Proteomes" id="UP000050827"/>
    </source>
</evidence>
<dbReference type="InterPro" id="IPR044122">
    <property type="entry name" value="UPF0261_N"/>
</dbReference>
<dbReference type="AlphaFoldDB" id="A0A0Q1BVZ7"/>
<dbReference type="Gene3D" id="3.40.50.12020">
    <property type="entry name" value="Uncharacterised protein family UPF0261, NN domain"/>
    <property type="match status" value="1"/>
</dbReference>
<dbReference type="NCBIfam" id="NF002674">
    <property type="entry name" value="PRK02399.1-2"/>
    <property type="match status" value="1"/>
</dbReference>
<organism evidence="3 4">
    <name type="scientific">Flagellimonas eckloniae</name>
    <dbReference type="NCBI Taxonomy" id="346185"/>
    <lineage>
        <taxon>Bacteria</taxon>
        <taxon>Pseudomonadati</taxon>
        <taxon>Bacteroidota</taxon>
        <taxon>Flavobacteriia</taxon>
        <taxon>Flavobacteriales</taxon>
        <taxon>Flavobacteriaceae</taxon>
        <taxon>Flagellimonas</taxon>
    </lineage>
</organism>
<dbReference type="InterPro" id="IPR051353">
    <property type="entry name" value="Tobamovirus_resist_UPF0261"/>
</dbReference>